<dbReference type="EMBL" id="DVJN01000231">
    <property type="protein sequence ID" value="HIS93788.1"/>
    <property type="molecule type" value="Genomic_DNA"/>
</dbReference>
<dbReference type="Pfam" id="PF08281">
    <property type="entry name" value="Sigma70_r4_2"/>
    <property type="match status" value="1"/>
</dbReference>
<proteinExistence type="predicted"/>
<feature type="domain" description="RNA polymerase sigma factor 70 region 4 type 2" evidence="1">
    <location>
        <begin position="17"/>
        <end position="67"/>
    </location>
</feature>
<evidence type="ECO:0000313" key="2">
    <source>
        <dbReference type="EMBL" id="HIS93788.1"/>
    </source>
</evidence>
<dbReference type="InterPro" id="IPR013324">
    <property type="entry name" value="RNA_pol_sigma_r3/r4-like"/>
</dbReference>
<reference evidence="2" key="1">
    <citation type="submission" date="2020-10" db="EMBL/GenBank/DDBJ databases">
        <authorList>
            <person name="Gilroy R."/>
        </authorList>
    </citation>
    <scope>NUCLEOTIDE SEQUENCE</scope>
    <source>
        <strain evidence="2">13766</strain>
    </source>
</reference>
<comment type="caution">
    <text evidence="2">The sequence shown here is derived from an EMBL/GenBank/DDBJ whole genome shotgun (WGS) entry which is preliminary data.</text>
</comment>
<name>A0A9D1G2X3_9FIRM</name>
<accession>A0A9D1G2X3</accession>
<evidence type="ECO:0000259" key="1">
    <source>
        <dbReference type="Pfam" id="PF08281"/>
    </source>
</evidence>
<reference evidence="2" key="2">
    <citation type="journal article" date="2021" name="PeerJ">
        <title>Extensive microbial diversity within the chicken gut microbiome revealed by metagenomics and culture.</title>
        <authorList>
            <person name="Gilroy R."/>
            <person name="Ravi A."/>
            <person name="Getino M."/>
            <person name="Pursley I."/>
            <person name="Horton D.L."/>
            <person name="Alikhan N.F."/>
            <person name="Baker D."/>
            <person name="Gharbi K."/>
            <person name="Hall N."/>
            <person name="Watson M."/>
            <person name="Adriaenssens E.M."/>
            <person name="Foster-Nyarko E."/>
            <person name="Jarju S."/>
            <person name="Secka A."/>
            <person name="Antonio M."/>
            <person name="Oren A."/>
            <person name="Chaudhuri R.R."/>
            <person name="La Ragione R."/>
            <person name="Hildebrand F."/>
            <person name="Pallen M.J."/>
        </authorList>
    </citation>
    <scope>NUCLEOTIDE SEQUENCE</scope>
    <source>
        <strain evidence="2">13766</strain>
    </source>
</reference>
<evidence type="ECO:0000313" key="3">
    <source>
        <dbReference type="Proteomes" id="UP000824140"/>
    </source>
</evidence>
<dbReference type="GO" id="GO:0016987">
    <property type="term" value="F:sigma factor activity"/>
    <property type="evidence" value="ECO:0007669"/>
    <property type="project" value="InterPro"/>
</dbReference>
<sequence>MEYLPRERKAMPEETSRVIHALRQLPPGDRTVLHLHYFEDMRAEEMARVLGKSAPGVRMRLTRARRRFKALLMEGGILDEED</sequence>
<dbReference type="Proteomes" id="UP000824140">
    <property type="component" value="Unassembled WGS sequence"/>
</dbReference>
<dbReference type="InterPro" id="IPR036388">
    <property type="entry name" value="WH-like_DNA-bd_sf"/>
</dbReference>
<dbReference type="SUPFAM" id="SSF88659">
    <property type="entry name" value="Sigma3 and sigma4 domains of RNA polymerase sigma factors"/>
    <property type="match status" value="1"/>
</dbReference>
<protein>
    <recommendedName>
        <fullName evidence="1">RNA polymerase sigma factor 70 region 4 type 2 domain-containing protein</fullName>
    </recommendedName>
</protein>
<dbReference type="Gene3D" id="1.10.10.10">
    <property type="entry name" value="Winged helix-like DNA-binding domain superfamily/Winged helix DNA-binding domain"/>
    <property type="match status" value="1"/>
</dbReference>
<dbReference type="InterPro" id="IPR013249">
    <property type="entry name" value="RNA_pol_sigma70_r4_t2"/>
</dbReference>
<dbReference type="AlphaFoldDB" id="A0A9D1G2X3"/>
<gene>
    <name evidence="2" type="ORF">IAA84_12300</name>
</gene>
<dbReference type="GO" id="GO:0006352">
    <property type="term" value="P:DNA-templated transcription initiation"/>
    <property type="evidence" value="ECO:0007669"/>
    <property type="project" value="InterPro"/>
</dbReference>
<organism evidence="2 3">
    <name type="scientific">Candidatus Alectryocaccomicrobium excrementavium</name>
    <dbReference type="NCBI Taxonomy" id="2840668"/>
    <lineage>
        <taxon>Bacteria</taxon>
        <taxon>Bacillati</taxon>
        <taxon>Bacillota</taxon>
        <taxon>Clostridia</taxon>
        <taxon>Candidatus Alectryocaccomicrobium</taxon>
    </lineage>
</organism>
<dbReference type="GO" id="GO:0003677">
    <property type="term" value="F:DNA binding"/>
    <property type="evidence" value="ECO:0007669"/>
    <property type="project" value="InterPro"/>
</dbReference>